<evidence type="ECO:0000313" key="2">
    <source>
        <dbReference type="EMBL" id="AHG92269.1"/>
    </source>
</evidence>
<dbReference type="OrthoDB" id="1299654at2"/>
<dbReference type="InParanoid" id="W0RMK2"/>
<reference evidence="2 3" key="1">
    <citation type="journal article" date="2014" name="Genome Announc.">
        <title>Genome Sequence and Methylome of Soil Bacterium Gemmatirosa kalamazoonensis KBS708T, a Member of the Rarely Cultivated Gemmatimonadetes Phylum.</title>
        <authorList>
            <person name="Debruyn J.M."/>
            <person name="Radosevich M."/>
            <person name="Wommack K.E."/>
            <person name="Polson S.W."/>
            <person name="Hauser L.J."/>
            <person name="Fawaz M.N."/>
            <person name="Korlach J."/>
            <person name="Tsai Y.C."/>
        </authorList>
    </citation>
    <scope>NUCLEOTIDE SEQUENCE [LARGE SCALE GENOMIC DNA]</scope>
    <source>
        <strain evidence="2 3">KBS708</strain>
        <plasmid evidence="3">Plasmid 1</plasmid>
    </source>
</reference>
<dbReference type="PATRIC" id="fig|861299.3.peg.4785"/>
<accession>W0RMK2</accession>
<evidence type="ECO:0000313" key="3">
    <source>
        <dbReference type="Proteomes" id="UP000019151"/>
    </source>
</evidence>
<keyword evidence="2" id="KW-0614">Plasmid</keyword>
<dbReference type="HOGENOM" id="CLU_052329_0_0_0"/>
<dbReference type="KEGG" id="gba:J421_4734"/>
<proteinExistence type="predicted"/>
<organism evidence="2 3">
    <name type="scientific">Gemmatirosa kalamazoonensis</name>
    <dbReference type="NCBI Taxonomy" id="861299"/>
    <lineage>
        <taxon>Bacteria</taxon>
        <taxon>Pseudomonadati</taxon>
        <taxon>Gemmatimonadota</taxon>
        <taxon>Gemmatimonadia</taxon>
        <taxon>Gemmatimonadales</taxon>
        <taxon>Gemmatimonadaceae</taxon>
        <taxon>Gemmatirosa</taxon>
    </lineage>
</organism>
<gene>
    <name evidence="2" type="ORF">J421_4734</name>
</gene>
<dbReference type="AlphaFoldDB" id="W0RMK2"/>
<sequence>MRTSASCTAILACVVMGHPAPAVAQVDQQRAQQFFAEARALCERDGGRLWGESICMPMVIGDARMQTFATSQPPPDAPRPKLIGIVNGPIRWGDTMWAAMSWATLADEPPHVRDAMLLHESFHIVQMRRGLVVETTLAEHLDSPDGRYWLRLEWHALARALRDSGDARTRAVRDALAFRQARHARFPDMVETERALDITEGLASYTGVVLAAQSEADAIAAAIDELAGQESGESYVRTAAYASGPAYGLLLDAASPGWTRTVRASDDPAAMLMRALAIRPATDLDAAVARYGGAEIRAAEDRRAQQRQARVAELRRRFVDGPVLLMPGGGSGFSDSHGALVIPDVGTIWFGEYHQKGPWGALDADNGVLLSTDGSTRRLPAPVRRDETTLTGDGWTLQIAPGWMIREGARPGDLELVRRP</sequence>
<feature type="chain" id="PRO_5004794325" evidence="1">
    <location>
        <begin position="25"/>
        <end position="420"/>
    </location>
</feature>
<protein>
    <submittedName>
        <fullName evidence="2">Uncharacterized protein</fullName>
    </submittedName>
</protein>
<dbReference type="RefSeq" id="WP_148306511.1">
    <property type="nucleotide sequence ID" value="NZ_CP007129.1"/>
</dbReference>
<geneLocation type="plasmid" evidence="2 3">
    <name>1</name>
</geneLocation>
<keyword evidence="1" id="KW-0732">Signal</keyword>
<dbReference type="Proteomes" id="UP000019151">
    <property type="component" value="Plasmid 1"/>
</dbReference>
<name>W0RMK2_9BACT</name>
<evidence type="ECO:0000256" key="1">
    <source>
        <dbReference type="SAM" id="SignalP"/>
    </source>
</evidence>
<dbReference type="EMBL" id="CP007129">
    <property type="protein sequence ID" value="AHG92269.1"/>
    <property type="molecule type" value="Genomic_DNA"/>
</dbReference>
<keyword evidence="3" id="KW-1185">Reference proteome</keyword>
<feature type="signal peptide" evidence="1">
    <location>
        <begin position="1"/>
        <end position="24"/>
    </location>
</feature>